<dbReference type="EMBL" id="JAACFV010000020">
    <property type="protein sequence ID" value="KAF7511401.1"/>
    <property type="molecule type" value="Genomic_DNA"/>
</dbReference>
<proteinExistence type="predicted"/>
<feature type="domain" description="Heterokaryon incompatibility" evidence="2">
    <location>
        <begin position="65"/>
        <end position="221"/>
    </location>
</feature>
<evidence type="ECO:0000313" key="3">
    <source>
        <dbReference type="EMBL" id="KAF7511401.1"/>
    </source>
</evidence>
<evidence type="ECO:0000256" key="1">
    <source>
        <dbReference type="SAM" id="Coils"/>
    </source>
</evidence>
<keyword evidence="1" id="KW-0175">Coiled coil</keyword>
<dbReference type="AlphaFoldDB" id="A0A8H7AQW8"/>
<evidence type="ECO:0000259" key="2">
    <source>
        <dbReference type="Pfam" id="PF06985"/>
    </source>
</evidence>
<dbReference type="InterPro" id="IPR052895">
    <property type="entry name" value="HetReg/Transcr_Mod"/>
</dbReference>
<comment type="caution">
    <text evidence="3">The sequence shown here is derived from an EMBL/GenBank/DDBJ whole genome shotgun (WGS) entry which is preliminary data.</text>
</comment>
<evidence type="ECO:0000313" key="4">
    <source>
        <dbReference type="Proteomes" id="UP000606974"/>
    </source>
</evidence>
<dbReference type="PANTHER" id="PTHR24148">
    <property type="entry name" value="ANKYRIN REPEAT DOMAIN-CONTAINING PROTEIN 39 HOMOLOG-RELATED"/>
    <property type="match status" value="1"/>
</dbReference>
<dbReference type="Pfam" id="PF26639">
    <property type="entry name" value="Het-6_barrel"/>
    <property type="match status" value="1"/>
</dbReference>
<dbReference type="PANTHER" id="PTHR24148:SF64">
    <property type="entry name" value="HETEROKARYON INCOMPATIBILITY DOMAIN-CONTAINING PROTEIN"/>
    <property type="match status" value="1"/>
</dbReference>
<dbReference type="InterPro" id="IPR010730">
    <property type="entry name" value="HET"/>
</dbReference>
<keyword evidence="4" id="KW-1185">Reference proteome</keyword>
<dbReference type="Proteomes" id="UP000606974">
    <property type="component" value="Unassembled WGS sequence"/>
</dbReference>
<organism evidence="3 4">
    <name type="scientific">Endocarpon pusillum</name>
    <dbReference type="NCBI Taxonomy" id="364733"/>
    <lineage>
        <taxon>Eukaryota</taxon>
        <taxon>Fungi</taxon>
        <taxon>Dikarya</taxon>
        <taxon>Ascomycota</taxon>
        <taxon>Pezizomycotina</taxon>
        <taxon>Eurotiomycetes</taxon>
        <taxon>Chaetothyriomycetidae</taxon>
        <taxon>Verrucariales</taxon>
        <taxon>Verrucariaceae</taxon>
        <taxon>Endocarpon</taxon>
    </lineage>
</organism>
<feature type="coiled-coil region" evidence="1">
    <location>
        <begin position="437"/>
        <end position="464"/>
    </location>
</feature>
<accession>A0A8H7AQW8</accession>
<protein>
    <recommendedName>
        <fullName evidence="2">Heterokaryon incompatibility domain-containing protein</fullName>
    </recommendedName>
</protein>
<dbReference type="Pfam" id="PF06985">
    <property type="entry name" value="HET"/>
    <property type="match status" value="1"/>
</dbReference>
<reference evidence="3" key="1">
    <citation type="submission" date="2020-02" db="EMBL/GenBank/DDBJ databases">
        <authorList>
            <person name="Palmer J.M."/>
        </authorList>
    </citation>
    <scope>NUCLEOTIDE SEQUENCE</scope>
    <source>
        <strain evidence="3">EPUS1.4</strain>
        <tissue evidence="3">Thallus</tissue>
    </source>
</reference>
<gene>
    <name evidence="3" type="ORF">GJ744_004590</name>
</gene>
<name>A0A8H7AQW8_9EURO</name>
<sequence>MTDLHCLLYRQPLRLFYGVKMVTRELYESLSDNEIRLLRIHQGLEEDDLSCSLEIRSLETANQQYTAISYPWGPSVDPHFTCQVGRFPFPIRQNADNVLRRLRKANSDVHVWLDSICINQDDNTEKGSQISLMHQIYKQAKSTAIWLSKTDDLTEHVINYANTLDVKRIMEEYRSYKRGNVETKSFILDELASHQDKAALVNGIARLFQAEWFSRVWIRQEAAVGRDPYALRGPHSITWDQLTTLAFLFRPNLTIVWPEWTDFSFGDIQPTLDTIDAIENYRIGESTEPGSIAGNPLFYHVVQARSSHATKPHDKVYAMSSMASDMYRDTNEVYLKPNYDLSWQEVYANAAKFFFKQDFIAHQVLEQAGLINQGLNSDLPSWVPDWRYRAAIQFAPLKDWAAGGNINNVRTRVTGLTKKERQLLLSYQGAASIRPLCAPLREQRKQLEKDRSRLEESKSRLQEGGFQEVERLRIQQEWLAVQESARRAVLVLEILTLMQDKITYLSPRSSWVSDYHFQAHRKEIIDIDDQNLKFLESLKTGLYITSETLRQAYNATLIASQDSESNLAPDYLIASAEEWRKWLADCDVTSSPAYHRAIETSFAFRDYSFAWTGNGYMALVPSIAQRGDEVIVFSGCRIPFVVRPVHKWYMLVGLCYVHGMMRSDASILIEEFNIRYEDGKIVTKRLQGDVRANGLKLDAGQYIDVLPTLGSRWIKLI</sequence>
<dbReference type="OrthoDB" id="2157530at2759"/>